<organism evidence="2 3">
    <name type="scientific">Xanthomonas chitinilytica</name>
    <dbReference type="NCBI Taxonomy" id="2989819"/>
    <lineage>
        <taxon>Bacteria</taxon>
        <taxon>Pseudomonadati</taxon>
        <taxon>Pseudomonadota</taxon>
        <taxon>Gammaproteobacteria</taxon>
        <taxon>Lysobacterales</taxon>
        <taxon>Lysobacteraceae</taxon>
        <taxon>Xanthomonas</taxon>
    </lineage>
</organism>
<dbReference type="RefSeq" id="WP_265127463.1">
    <property type="nucleotide sequence ID" value="NZ_JAPCHY010000005.1"/>
</dbReference>
<dbReference type="InterPro" id="IPR029063">
    <property type="entry name" value="SAM-dependent_MTases_sf"/>
</dbReference>
<dbReference type="Proteomes" id="UP001209922">
    <property type="component" value="Unassembled WGS sequence"/>
</dbReference>
<evidence type="ECO:0000259" key="1">
    <source>
        <dbReference type="Pfam" id="PF13649"/>
    </source>
</evidence>
<reference evidence="2 3" key="1">
    <citation type="submission" date="2022-10" db="EMBL/GenBank/DDBJ databases">
        <title>Xanthomonas sp. H13-6.</title>
        <authorList>
            <person name="Liu X."/>
            <person name="Deng Z."/>
            <person name="Jiang Y."/>
            <person name="Yu T."/>
            <person name="Ai J."/>
        </authorList>
    </citation>
    <scope>NUCLEOTIDE SEQUENCE [LARGE SCALE GENOMIC DNA]</scope>
    <source>
        <strain evidence="2 3">H13-6</strain>
    </source>
</reference>
<dbReference type="EMBL" id="JAPCHY010000005">
    <property type="protein sequence ID" value="MCW4472506.1"/>
    <property type="molecule type" value="Genomic_DNA"/>
</dbReference>
<dbReference type="Pfam" id="PF13649">
    <property type="entry name" value="Methyltransf_25"/>
    <property type="match status" value="1"/>
</dbReference>
<dbReference type="Gene3D" id="3.40.50.150">
    <property type="entry name" value="Vaccinia Virus protein VP39"/>
    <property type="match status" value="1"/>
</dbReference>
<accession>A0ABT3JVK0</accession>
<dbReference type="GO" id="GO:0032259">
    <property type="term" value="P:methylation"/>
    <property type="evidence" value="ECO:0007669"/>
    <property type="project" value="UniProtKB-KW"/>
</dbReference>
<gene>
    <name evidence="2" type="ORF">OK345_08320</name>
</gene>
<feature type="domain" description="Methyltransferase" evidence="1">
    <location>
        <begin position="62"/>
        <end position="146"/>
    </location>
</feature>
<keyword evidence="2" id="KW-0489">Methyltransferase</keyword>
<protein>
    <submittedName>
        <fullName evidence="2">Methyltransferase domain-containing protein</fullName>
    </submittedName>
</protein>
<dbReference type="SUPFAM" id="SSF53335">
    <property type="entry name" value="S-adenosyl-L-methionine-dependent methyltransferases"/>
    <property type="match status" value="1"/>
</dbReference>
<keyword evidence="2" id="KW-0808">Transferase</keyword>
<proteinExistence type="predicted"/>
<dbReference type="CDD" id="cd02440">
    <property type="entry name" value="AdoMet_MTases"/>
    <property type="match status" value="1"/>
</dbReference>
<sequence length="266" mass="29459">MTIAAIDFGRLYRDHLAAAGRQPKPASAWDARVHELDRKSPRSGYADGFIARMDLSGCDTLLDVGCGPGAICLPLAPRLRQVHALDYSRAMLDALQASAASRGLDNVRTLHMAWEDDWAPVPECDVVVASRSTQVEDMAAALAKLHAKARRRVYLTHRIGGHAVAEEIVQALGRHPLPPPDYIYILNILHGMGIHARVDHLRSDAPPVRVDGGFDGLLRRTEWALGALDEGERVRLRDWYGNADDELRHARPPRHWAFISWEKAAG</sequence>
<keyword evidence="3" id="KW-1185">Reference proteome</keyword>
<dbReference type="GO" id="GO:0008168">
    <property type="term" value="F:methyltransferase activity"/>
    <property type="evidence" value="ECO:0007669"/>
    <property type="project" value="UniProtKB-KW"/>
</dbReference>
<dbReference type="InterPro" id="IPR041698">
    <property type="entry name" value="Methyltransf_25"/>
</dbReference>
<evidence type="ECO:0000313" key="2">
    <source>
        <dbReference type="EMBL" id="MCW4472506.1"/>
    </source>
</evidence>
<name>A0ABT3JVK0_9XANT</name>
<evidence type="ECO:0000313" key="3">
    <source>
        <dbReference type="Proteomes" id="UP001209922"/>
    </source>
</evidence>
<comment type="caution">
    <text evidence="2">The sequence shown here is derived from an EMBL/GenBank/DDBJ whole genome shotgun (WGS) entry which is preliminary data.</text>
</comment>